<feature type="transmembrane region" description="Helical" evidence="7">
    <location>
        <begin position="38"/>
        <end position="55"/>
    </location>
</feature>
<dbReference type="PRINTS" id="PR00953">
    <property type="entry name" value="TYPE3IMRPROT"/>
</dbReference>
<evidence type="ECO:0000313" key="8">
    <source>
        <dbReference type="EMBL" id="MBL0370701.1"/>
    </source>
</evidence>
<evidence type="ECO:0000256" key="5">
    <source>
        <dbReference type="ARBA" id="ARBA00022989"/>
    </source>
</evidence>
<keyword evidence="5 7" id="KW-1133">Transmembrane helix</keyword>
<evidence type="ECO:0000313" key="9">
    <source>
        <dbReference type="Proteomes" id="UP000633219"/>
    </source>
</evidence>
<feature type="transmembrane region" description="Helical" evidence="7">
    <location>
        <begin position="226"/>
        <end position="247"/>
    </location>
</feature>
<organism evidence="8 9">
    <name type="scientific">Rhizobium setariae</name>
    <dbReference type="NCBI Taxonomy" id="2801340"/>
    <lineage>
        <taxon>Bacteria</taxon>
        <taxon>Pseudomonadati</taxon>
        <taxon>Pseudomonadota</taxon>
        <taxon>Alphaproteobacteria</taxon>
        <taxon>Hyphomicrobiales</taxon>
        <taxon>Rhizobiaceae</taxon>
        <taxon>Rhizobium/Agrobacterium group</taxon>
        <taxon>Rhizobium</taxon>
    </lineage>
</organism>
<name>A0A937CKP7_9HYPH</name>
<evidence type="ECO:0000256" key="4">
    <source>
        <dbReference type="ARBA" id="ARBA00022692"/>
    </source>
</evidence>
<dbReference type="EMBL" id="JAEQNC010000001">
    <property type="protein sequence ID" value="MBL0370701.1"/>
    <property type="molecule type" value="Genomic_DNA"/>
</dbReference>
<dbReference type="PANTHER" id="PTHR30065">
    <property type="entry name" value="FLAGELLAR BIOSYNTHETIC PROTEIN FLIR"/>
    <property type="match status" value="1"/>
</dbReference>
<evidence type="ECO:0000256" key="3">
    <source>
        <dbReference type="ARBA" id="ARBA00022475"/>
    </source>
</evidence>
<accession>A0A937CKP7</accession>
<evidence type="ECO:0000256" key="7">
    <source>
        <dbReference type="SAM" id="Phobius"/>
    </source>
</evidence>
<dbReference type="RefSeq" id="WP_201652082.1">
    <property type="nucleotide sequence ID" value="NZ_JAEQNC010000001.1"/>
</dbReference>
<keyword evidence="3" id="KW-1003">Cell membrane</keyword>
<keyword evidence="8" id="KW-0966">Cell projection</keyword>
<keyword evidence="8" id="KW-0969">Cilium</keyword>
<keyword evidence="4 7" id="KW-0812">Transmembrane</keyword>
<evidence type="ECO:0000256" key="6">
    <source>
        <dbReference type="ARBA" id="ARBA00023136"/>
    </source>
</evidence>
<comment type="similarity">
    <text evidence="2">Belongs to the FliR/MopE/SpaR family.</text>
</comment>
<keyword evidence="9" id="KW-1185">Reference proteome</keyword>
<reference evidence="8" key="1">
    <citation type="submission" date="2021-01" db="EMBL/GenBank/DDBJ databases">
        <title>Rhizobium sp. strain KVB221 16S ribosomal RNA gene Genome sequencing and assembly.</title>
        <authorList>
            <person name="Kang M."/>
        </authorList>
    </citation>
    <scope>NUCLEOTIDE SEQUENCE</scope>
    <source>
        <strain evidence="8">KVB221</strain>
    </source>
</reference>
<dbReference type="GO" id="GO:0006605">
    <property type="term" value="P:protein targeting"/>
    <property type="evidence" value="ECO:0007669"/>
    <property type="project" value="InterPro"/>
</dbReference>
<keyword evidence="6 7" id="KW-0472">Membrane</keyword>
<sequence length="248" mass="27068">MIQDPEGMLLALILAFCRIGGCIMVLPGFSTARVPVNIRLMMALTISLAMMPLMWDSLYPKVSGGTPDYVLMIGIETVTGVVLGLVTRFYALGLQFLGTVVTMMIGLNTPPAGDVLEDTSEGQLTNLLTFAGLMVLFMLDFHHQVFLAVAESYRTWPPGGAFDSQKALVTLVDTLAMTFTIMLRLASPFILFNVLFNVAIGFINKLAPIVPVYFISTPYQVMGGMLLFYFGVTSMLSLFADAFGTVFR</sequence>
<evidence type="ECO:0000256" key="1">
    <source>
        <dbReference type="ARBA" id="ARBA00004651"/>
    </source>
</evidence>
<dbReference type="Pfam" id="PF01311">
    <property type="entry name" value="Bac_export_1"/>
    <property type="match status" value="1"/>
</dbReference>
<gene>
    <name evidence="8" type="primary">fliR</name>
    <name evidence="8" type="ORF">JJB09_01545</name>
</gene>
<keyword evidence="8" id="KW-0282">Flagellum</keyword>
<evidence type="ECO:0000256" key="2">
    <source>
        <dbReference type="ARBA" id="ARBA00009772"/>
    </source>
</evidence>
<dbReference type="Proteomes" id="UP000633219">
    <property type="component" value="Unassembled WGS sequence"/>
</dbReference>
<dbReference type="AlphaFoldDB" id="A0A937CKP7"/>
<protein>
    <submittedName>
        <fullName evidence="8">Flagellar type III secretion system protein FliR</fullName>
    </submittedName>
</protein>
<proteinExistence type="inferred from homology"/>
<comment type="caution">
    <text evidence="8">The sequence shown here is derived from an EMBL/GenBank/DDBJ whole genome shotgun (WGS) entry which is preliminary data.</text>
</comment>
<dbReference type="PANTHER" id="PTHR30065:SF1">
    <property type="entry name" value="SURFACE PRESENTATION OF ANTIGENS PROTEIN SPAR"/>
    <property type="match status" value="1"/>
</dbReference>
<feature type="transmembrane region" description="Helical" evidence="7">
    <location>
        <begin position="6"/>
        <end position="26"/>
    </location>
</feature>
<dbReference type="GO" id="GO:0005886">
    <property type="term" value="C:plasma membrane"/>
    <property type="evidence" value="ECO:0007669"/>
    <property type="project" value="UniProtKB-SubCell"/>
</dbReference>
<dbReference type="InterPro" id="IPR002010">
    <property type="entry name" value="T3SS_IM_R"/>
</dbReference>
<comment type="subcellular location">
    <subcellularLocation>
        <location evidence="1">Cell membrane</location>
        <topology evidence="1">Multi-pass membrane protein</topology>
    </subcellularLocation>
</comment>